<evidence type="ECO:0000313" key="2">
    <source>
        <dbReference type="Proteomes" id="UP001062846"/>
    </source>
</evidence>
<reference evidence="1" key="1">
    <citation type="submission" date="2022-02" db="EMBL/GenBank/DDBJ databases">
        <title>Plant Genome Project.</title>
        <authorList>
            <person name="Zhang R.-G."/>
        </authorList>
    </citation>
    <scope>NUCLEOTIDE SEQUENCE</scope>
    <source>
        <strain evidence="1">AT1</strain>
    </source>
</reference>
<evidence type="ECO:0000313" key="1">
    <source>
        <dbReference type="EMBL" id="KAI8523927.1"/>
    </source>
</evidence>
<proteinExistence type="predicted"/>
<organism evidence="1 2">
    <name type="scientific">Rhododendron molle</name>
    <name type="common">Chinese azalea</name>
    <name type="synonym">Azalea mollis</name>
    <dbReference type="NCBI Taxonomy" id="49168"/>
    <lineage>
        <taxon>Eukaryota</taxon>
        <taxon>Viridiplantae</taxon>
        <taxon>Streptophyta</taxon>
        <taxon>Embryophyta</taxon>
        <taxon>Tracheophyta</taxon>
        <taxon>Spermatophyta</taxon>
        <taxon>Magnoliopsida</taxon>
        <taxon>eudicotyledons</taxon>
        <taxon>Gunneridae</taxon>
        <taxon>Pentapetalae</taxon>
        <taxon>asterids</taxon>
        <taxon>Ericales</taxon>
        <taxon>Ericaceae</taxon>
        <taxon>Ericoideae</taxon>
        <taxon>Rhodoreae</taxon>
        <taxon>Rhododendron</taxon>
    </lineage>
</organism>
<dbReference type="EMBL" id="CM046400">
    <property type="protein sequence ID" value="KAI8523927.1"/>
    <property type="molecule type" value="Genomic_DNA"/>
</dbReference>
<gene>
    <name evidence="1" type="ORF">RHMOL_Rhmol13G0109400</name>
</gene>
<name>A0ACC0L5V5_RHOML</name>
<sequence>MVVLQTVVNGLGWDPPPSVGQFKLNTDGAFKPNLRSGVASGLIRDGNGDWIVGFQRRIGAASFSATVEIDVENCWALSYDLQLALKFNLLGAFLWRPIL</sequence>
<dbReference type="Proteomes" id="UP001062846">
    <property type="component" value="Chromosome 13"/>
</dbReference>
<accession>A0ACC0L5V5</accession>
<comment type="caution">
    <text evidence="1">The sequence shown here is derived from an EMBL/GenBank/DDBJ whole genome shotgun (WGS) entry which is preliminary data.</text>
</comment>
<keyword evidence="2" id="KW-1185">Reference proteome</keyword>
<protein>
    <submittedName>
        <fullName evidence="1">Uncharacterized protein</fullName>
    </submittedName>
</protein>